<comment type="caution">
    <text evidence="5">Lacks conserved residue(s) required for the propagation of feature annotation.</text>
</comment>
<dbReference type="InterPro" id="IPR036193">
    <property type="entry name" value="ADK_active_lid_dom_sf"/>
</dbReference>
<reference evidence="8" key="1">
    <citation type="submission" date="2022-07" db="EMBL/GenBank/DDBJ databases">
        <title>Genome analysis of Parmales, a sister group of diatoms, reveals the evolutionary specialization of diatoms from phago-mixotrophs to photoautotrophs.</title>
        <authorList>
            <person name="Ban H."/>
            <person name="Sato S."/>
            <person name="Yoshikawa S."/>
            <person name="Kazumasa Y."/>
            <person name="Nakamura Y."/>
            <person name="Ichinomiya M."/>
            <person name="Saitoh K."/>
            <person name="Sato N."/>
            <person name="Blanc-Mathieu R."/>
            <person name="Endo H."/>
            <person name="Kuwata A."/>
            <person name="Ogata H."/>
        </authorList>
    </citation>
    <scope>NUCLEOTIDE SEQUENCE</scope>
</reference>
<dbReference type="PROSITE" id="PS00113">
    <property type="entry name" value="ADENYLATE_KINASE"/>
    <property type="match status" value="1"/>
</dbReference>
<feature type="compositionally biased region" description="Basic residues" evidence="6">
    <location>
        <begin position="580"/>
        <end position="601"/>
    </location>
</feature>
<dbReference type="CDD" id="cd01428">
    <property type="entry name" value="ADK"/>
    <property type="match status" value="1"/>
</dbReference>
<evidence type="ECO:0000256" key="2">
    <source>
        <dbReference type="ARBA" id="ARBA00022679"/>
    </source>
</evidence>
<accession>A0A9W7KUL3</accession>
<name>A0A9W7KUL3_9STRA</name>
<evidence type="ECO:0000256" key="6">
    <source>
        <dbReference type="SAM" id="MobiDB-lite"/>
    </source>
</evidence>
<protein>
    <recommendedName>
        <fullName evidence="7">Calpain catalytic domain-containing protein</fullName>
    </recommendedName>
</protein>
<feature type="region of interest" description="Disordered" evidence="6">
    <location>
        <begin position="118"/>
        <end position="161"/>
    </location>
</feature>
<feature type="compositionally biased region" description="Basic and acidic residues" evidence="6">
    <location>
        <begin position="310"/>
        <end position="327"/>
    </location>
</feature>
<dbReference type="GO" id="GO:0005524">
    <property type="term" value="F:ATP binding"/>
    <property type="evidence" value="ECO:0007669"/>
    <property type="project" value="InterPro"/>
</dbReference>
<feature type="domain" description="Calpain catalytic" evidence="7">
    <location>
        <begin position="413"/>
        <end position="539"/>
    </location>
</feature>
<gene>
    <name evidence="8" type="ORF">TrRE_jg11960</name>
</gene>
<proteinExistence type="inferred from homology"/>
<comment type="caution">
    <text evidence="8">The sequence shown here is derived from an EMBL/GenBank/DDBJ whole genome shotgun (WGS) entry which is preliminary data.</text>
</comment>
<dbReference type="GO" id="GO:0006508">
    <property type="term" value="P:proteolysis"/>
    <property type="evidence" value="ECO:0007669"/>
    <property type="project" value="InterPro"/>
</dbReference>
<evidence type="ECO:0000256" key="3">
    <source>
        <dbReference type="ARBA" id="ARBA00022741"/>
    </source>
</evidence>
<dbReference type="EMBL" id="BRXZ01000450">
    <property type="protein sequence ID" value="GMI11886.1"/>
    <property type="molecule type" value="Genomic_DNA"/>
</dbReference>
<sequence length="1275" mass="136997">MAPKKDKKKDAKASAGDESAPIDTTGIALVRKSLPATIPPSNCPAQPQQYTPNPISLCTLLPEWDDVTVAGEELWAPASVEDPTAPFVASEITLPKYIQARAYNEPIVWKRAADFMDLPAPPAPEDGTEDTGGKGKKDDKKKDDKGKKKGGDAPAVMVWEEVTVDPEANKLYPHVLTEAPTPPVPEKLTGEAPKMPEPEPKEGEEVAAAADGAADAPAPTSENEGTDKEENASPPRKVRKPLPPPDITLPDILPAPTPAGLCTVAPRSLKFEFLKSLTQQQVEMIKESEVVAAEAKAEADAAAEAARIKAEEEAKAAEEAAEAKEGDDAAAAASEANPESATPPPASVPGFTSEKKKEPPALPQPIAKDSLEREGGDIDGIMSSIFRCISSFAGSFPAPPPAPTVKEDGTVDLSVPAPPSTRPFLWEAIYPQSPATRKPIYNPAGKYVVKVFLAGKWRMLEVDDRVPLGPYSEPLLLSSCNEGELWPTILSKAVYTLWDMVGGRSKSDGVYDLSELEETANFTAFAFYVLTGWPPRSISESADVSKLVSLGVTFGEVDNFMVYVPDPDADSMPMADSPKKKLAKVLSPKKKSKKRKSRKPPPPHPLSIENALRTSHNRISSIKSSLLSAKAGESVLIFHDSLQNIMVFPILALANPRAPRSGSRTLDRPGSPQESAIFSDNVGGEGPISPMSSHLDPGDSFVEDEGPLILLSWDCGNPSHSPYNDKGFIPHLPTPPTPQMMWMSTTDLMQADCRVVSLTVTGESEGKVVDYSLNDLVGPWTAPVLDANGNVVVPEAEEGQDKVVTVGKQRTKFETQYLSFDVESLQPNRTTPAGPPRVIIAGPPAGGKGTQCSFIKDKYGVVHLSTGDMLRAAVAAETSVGLAAKECMERGELVSDDIITGIVLERLKEDDVKEKGYLLDGFPRTKNQAEALIAAVDGEDAGILPPDAFLLLDVPSEVLVERVVGRRSDPETGEIYHMTFSPPTDPEVEKRLVQRDDDTEEAIVVRIKTFEDNMEGIMGVFEGRGIVRRVDGGGDKEQISEGVLGSIEGLVNPKRVEVPLDVTVTVNHNFFVDEVVPVAAEEEKKEGEEVGAEVAAPEVAGMEGALEEGYDEDLESAVGIPKPDKHEGLPKYAQTSFVTLTSPKGEVTRVTVPSRSSLNVQTVRVTSDSSEGLWRIDSRLPFGGSVKFESEGKLGVGKAKEVYPTVGMHAIEEEGECGAVWKGERRVMFRKVVEGTEEGEVEVEVKVEDEEIASCVRVYKIDESGAVGRVGGRKM</sequence>
<dbReference type="Pfam" id="PF00406">
    <property type="entry name" value="ADK"/>
    <property type="match status" value="1"/>
</dbReference>
<keyword evidence="2" id="KW-0808">Transferase</keyword>
<dbReference type="InterPro" id="IPR000850">
    <property type="entry name" value="Adenylat/UMP-CMP_kin"/>
</dbReference>
<feature type="non-terminal residue" evidence="8">
    <location>
        <position position="1"/>
    </location>
</feature>
<keyword evidence="3" id="KW-0547">Nucleotide-binding</keyword>
<dbReference type="PROSITE" id="PS50203">
    <property type="entry name" value="CALPAIN_CAT"/>
    <property type="match status" value="1"/>
</dbReference>
<feature type="region of interest" description="Disordered" evidence="6">
    <location>
        <begin position="658"/>
        <end position="684"/>
    </location>
</feature>
<dbReference type="HAMAP" id="MF_00235">
    <property type="entry name" value="Adenylate_kinase_Adk"/>
    <property type="match status" value="1"/>
</dbReference>
<dbReference type="InterPro" id="IPR001300">
    <property type="entry name" value="Peptidase_C2_calpain_cat"/>
</dbReference>
<feature type="compositionally biased region" description="Low complexity" evidence="6">
    <location>
        <begin position="206"/>
        <end position="219"/>
    </location>
</feature>
<dbReference type="OrthoDB" id="198713at2759"/>
<dbReference type="PRINTS" id="PR00094">
    <property type="entry name" value="ADENYLTKNASE"/>
</dbReference>
<dbReference type="NCBIfam" id="TIGR01351">
    <property type="entry name" value="adk"/>
    <property type="match status" value="1"/>
</dbReference>
<dbReference type="Proteomes" id="UP001165082">
    <property type="component" value="Unassembled WGS sequence"/>
</dbReference>
<keyword evidence="4" id="KW-0418">Kinase</keyword>
<dbReference type="GO" id="GO:0004198">
    <property type="term" value="F:calcium-dependent cysteine-type endopeptidase activity"/>
    <property type="evidence" value="ECO:0007669"/>
    <property type="project" value="InterPro"/>
</dbReference>
<dbReference type="GO" id="GO:0004017">
    <property type="term" value="F:AMP kinase activity"/>
    <property type="evidence" value="ECO:0007669"/>
    <property type="project" value="InterPro"/>
</dbReference>
<dbReference type="InterPro" id="IPR038765">
    <property type="entry name" value="Papain-like_cys_pep_sf"/>
</dbReference>
<feature type="compositionally biased region" description="Pro residues" evidence="6">
    <location>
        <begin position="241"/>
        <end position="257"/>
    </location>
</feature>
<dbReference type="InterPro" id="IPR027417">
    <property type="entry name" value="P-loop_NTPase"/>
</dbReference>
<feature type="region of interest" description="Disordered" evidence="6">
    <location>
        <begin position="173"/>
        <end position="261"/>
    </location>
</feature>
<dbReference type="SUPFAM" id="SSF52540">
    <property type="entry name" value="P-loop containing nucleoside triphosphate hydrolases"/>
    <property type="match status" value="1"/>
</dbReference>
<dbReference type="SUPFAM" id="SSF57774">
    <property type="entry name" value="Microbial and mitochondrial ADK, insert 'zinc finger' domain"/>
    <property type="match status" value="1"/>
</dbReference>
<feature type="region of interest" description="Disordered" evidence="6">
    <location>
        <begin position="310"/>
        <end position="374"/>
    </location>
</feature>
<evidence type="ECO:0000259" key="7">
    <source>
        <dbReference type="PROSITE" id="PS50203"/>
    </source>
</evidence>
<evidence type="ECO:0000256" key="5">
    <source>
        <dbReference type="PROSITE-ProRule" id="PRU00239"/>
    </source>
</evidence>
<evidence type="ECO:0000256" key="1">
    <source>
        <dbReference type="ARBA" id="ARBA00007220"/>
    </source>
</evidence>
<feature type="compositionally biased region" description="Basic and acidic residues" evidence="6">
    <location>
        <begin position="131"/>
        <end position="151"/>
    </location>
</feature>
<comment type="similarity">
    <text evidence="1">Belongs to the adenylate kinase family.</text>
</comment>
<feature type="compositionally biased region" description="Basic and acidic residues" evidence="6">
    <location>
        <begin position="194"/>
        <end position="204"/>
    </location>
</feature>
<evidence type="ECO:0000313" key="8">
    <source>
        <dbReference type="EMBL" id="GMI11886.1"/>
    </source>
</evidence>
<dbReference type="Gene3D" id="3.40.50.300">
    <property type="entry name" value="P-loop containing nucleotide triphosphate hydrolases"/>
    <property type="match status" value="1"/>
</dbReference>
<dbReference type="AlphaFoldDB" id="A0A9W7KUL3"/>
<dbReference type="PANTHER" id="PTHR23359">
    <property type="entry name" value="NUCLEOTIDE KINASE"/>
    <property type="match status" value="1"/>
</dbReference>
<keyword evidence="9" id="KW-1185">Reference proteome</keyword>
<organism evidence="8 9">
    <name type="scientific">Triparma retinervis</name>
    <dbReference type="NCBI Taxonomy" id="2557542"/>
    <lineage>
        <taxon>Eukaryota</taxon>
        <taxon>Sar</taxon>
        <taxon>Stramenopiles</taxon>
        <taxon>Ochrophyta</taxon>
        <taxon>Bolidophyceae</taxon>
        <taxon>Parmales</taxon>
        <taxon>Triparmaceae</taxon>
        <taxon>Triparma</taxon>
    </lineage>
</organism>
<dbReference type="InterPro" id="IPR033690">
    <property type="entry name" value="Adenylat_kinase_CS"/>
</dbReference>
<evidence type="ECO:0000313" key="9">
    <source>
        <dbReference type="Proteomes" id="UP001165082"/>
    </source>
</evidence>
<feature type="region of interest" description="Disordered" evidence="6">
    <location>
        <begin position="572"/>
        <end position="613"/>
    </location>
</feature>
<evidence type="ECO:0000256" key="4">
    <source>
        <dbReference type="ARBA" id="ARBA00022777"/>
    </source>
</evidence>
<feature type="region of interest" description="Disordered" evidence="6">
    <location>
        <begin position="1"/>
        <end position="24"/>
    </location>
</feature>
<dbReference type="InterPro" id="IPR006259">
    <property type="entry name" value="Adenyl_kin_sub"/>
</dbReference>
<dbReference type="SUPFAM" id="SSF54001">
    <property type="entry name" value="Cysteine proteinases"/>
    <property type="match status" value="1"/>
</dbReference>